<dbReference type="HOGENOM" id="CLU_113198_1_1_9"/>
<comment type="similarity">
    <text evidence="1">Belongs to the asp23 family.</text>
</comment>
<dbReference type="KEGG" id="lho:LOOC260_107980"/>
<protein>
    <recommendedName>
        <fullName evidence="2">Stress response regulator gls24 homolog</fullName>
    </recommendedName>
</protein>
<evidence type="ECO:0000313" key="3">
    <source>
        <dbReference type="EMBL" id="BAP85338.1"/>
    </source>
</evidence>
<proteinExistence type="inferred from homology"/>
<accession>A0A0A1GWS6</accession>
<dbReference type="Proteomes" id="UP000031620">
    <property type="component" value="Chromosome"/>
</dbReference>
<dbReference type="EMBL" id="AP014680">
    <property type="protein sequence ID" value="BAP85338.1"/>
    <property type="molecule type" value="Genomic_DNA"/>
</dbReference>
<dbReference type="PANTHER" id="PTHR34297:SF3">
    <property type="entry name" value="ALKALINE SHOCK PROTEIN 23"/>
    <property type="match status" value="1"/>
</dbReference>
<dbReference type="Pfam" id="PF03780">
    <property type="entry name" value="Asp23"/>
    <property type="match status" value="1"/>
</dbReference>
<reference evidence="3 4" key="1">
    <citation type="submission" date="2014-11" db="EMBL/GenBank/DDBJ databases">
        <title>Complete genome sequence and analysis of Lactobacillus hokkaidonensis LOOC260T.</title>
        <authorList>
            <person name="Tanizawa Y."/>
            <person name="Tohno M."/>
            <person name="Kaminuma E."/>
            <person name="Nakamura Y."/>
            <person name="Arita M."/>
        </authorList>
    </citation>
    <scope>NUCLEOTIDE SEQUENCE [LARGE SCALE GENOMIC DNA]</scope>
    <source>
        <strain evidence="3 4">LOOC260</strain>
    </source>
</reference>
<organism evidence="3 4">
    <name type="scientific">Paucilactobacillus hokkaidonensis JCM 18461</name>
    <dbReference type="NCBI Taxonomy" id="1291742"/>
    <lineage>
        <taxon>Bacteria</taxon>
        <taxon>Bacillati</taxon>
        <taxon>Bacillota</taxon>
        <taxon>Bacilli</taxon>
        <taxon>Lactobacillales</taxon>
        <taxon>Lactobacillaceae</taxon>
        <taxon>Paucilactobacillus</taxon>
    </lineage>
</organism>
<dbReference type="InterPro" id="IPR005531">
    <property type="entry name" value="Asp23"/>
</dbReference>
<dbReference type="AlphaFoldDB" id="A0A0A1GWS6"/>
<name>A0A0A1GWS6_9LACO</name>
<evidence type="ECO:0000313" key="4">
    <source>
        <dbReference type="Proteomes" id="UP000031620"/>
    </source>
</evidence>
<sequence>MDQTQTENQPNMKLTFEDDVIKKITGITANEVDGIVSLDGNVFSELTNKITPGEDDPKTGINVDVGEKQVAIKMDATIEYGQNAQKVFEKVFVKVKAAIKEMTGLSVVDFELHVNDIKTKKELSDNKNDQ</sequence>
<evidence type="ECO:0000256" key="2">
    <source>
        <dbReference type="ARBA" id="ARBA00039575"/>
    </source>
</evidence>
<dbReference type="PANTHER" id="PTHR34297">
    <property type="entry name" value="HYPOTHETICAL CYTOSOLIC PROTEIN-RELATED"/>
    <property type="match status" value="1"/>
</dbReference>
<evidence type="ECO:0000256" key="1">
    <source>
        <dbReference type="ARBA" id="ARBA00005721"/>
    </source>
</evidence>
<dbReference type="RefSeq" id="WP_041093168.1">
    <property type="nucleotide sequence ID" value="NZ_AP014680.1"/>
</dbReference>
<dbReference type="STRING" id="1291742.LOOC260_107980"/>
<gene>
    <name evidence="3" type="ORF">LOOC260_107980</name>
</gene>